<dbReference type="Proteomes" id="UP000294530">
    <property type="component" value="Unassembled WGS sequence"/>
</dbReference>
<dbReference type="InterPro" id="IPR013785">
    <property type="entry name" value="Aldolase_TIM"/>
</dbReference>
<evidence type="ECO:0000313" key="14">
    <source>
        <dbReference type="EMBL" id="TDH67732.1"/>
    </source>
</evidence>
<evidence type="ECO:0000256" key="11">
    <source>
        <dbReference type="ARBA" id="ARBA00023268"/>
    </source>
</evidence>
<keyword evidence="11" id="KW-0511">Multifunctional enzyme</keyword>
<evidence type="ECO:0000256" key="4">
    <source>
        <dbReference type="ARBA" id="ARBA00004696"/>
    </source>
</evidence>
<dbReference type="HAMAP" id="MF_00135">
    <property type="entry name" value="PRAI"/>
    <property type="match status" value="1"/>
</dbReference>
<dbReference type="PANTHER" id="PTHR22854:SF2">
    <property type="entry name" value="INDOLE-3-GLYCEROL-PHOSPHATE SYNTHASE"/>
    <property type="match status" value="1"/>
</dbReference>
<evidence type="ECO:0000256" key="9">
    <source>
        <dbReference type="ARBA" id="ARBA00023235"/>
    </source>
</evidence>
<proteinExistence type="inferred from homology"/>
<evidence type="ECO:0000256" key="10">
    <source>
        <dbReference type="ARBA" id="ARBA00023239"/>
    </source>
</evidence>
<keyword evidence="15" id="KW-1185">Reference proteome</keyword>
<organism evidence="14 15">
    <name type="scientific">Bremia lactucae</name>
    <name type="common">Lettuce downy mildew</name>
    <dbReference type="NCBI Taxonomy" id="4779"/>
    <lineage>
        <taxon>Eukaryota</taxon>
        <taxon>Sar</taxon>
        <taxon>Stramenopiles</taxon>
        <taxon>Oomycota</taxon>
        <taxon>Peronosporomycetes</taxon>
        <taxon>Peronosporales</taxon>
        <taxon>Peronosporaceae</taxon>
        <taxon>Bremia</taxon>
    </lineage>
</organism>
<keyword evidence="10" id="KW-0456">Lyase</keyword>
<feature type="domain" description="N-(5'phosphoribosyl) anthranilate isomerase (PRAI)" evidence="13">
    <location>
        <begin position="287"/>
        <end position="402"/>
    </location>
</feature>
<evidence type="ECO:0000256" key="5">
    <source>
        <dbReference type="ARBA" id="ARBA00022605"/>
    </source>
</evidence>
<comment type="caution">
    <text evidence="14">The sequence shown here is derived from an EMBL/GenBank/DDBJ whole genome shotgun (WGS) entry which is preliminary data.</text>
</comment>
<dbReference type="AlphaFoldDB" id="A0A976FJ60"/>
<evidence type="ECO:0000256" key="6">
    <source>
        <dbReference type="ARBA" id="ARBA00022793"/>
    </source>
</evidence>
<evidence type="ECO:0000259" key="12">
    <source>
        <dbReference type="Pfam" id="PF00218"/>
    </source>
</evidence>
<protein>
    <recommendedName>
        <fullName evidence="16">Indole-3-glycerol phosphate synthase</fullName>
    </recommendedName>
</protein>
<comment type="pathway">
    <text evidence="4">Amino-acid biosynthesis; L-tryptophan biosynthesis; L-tryptophan from chorismate: step 4/5.</text>
</comment>
<dbReference type="InterPro" id="IPR001240">
    <property type="entry name" value="PRAI_dom"/>
</dbReference>
<feature type="domain" description="Indole-3-glycerol phosphate synthase" evidence="12">
    <location>
        <begin position="2"/>
        <end position="202"/>
    </location>
</feature>
<dbReference type="GO" id="GO:0004640">
    <property type="term" value="F:phosphoribosylanthranilate isomerase activity"/>
    <property type="evidence" value="ECO:0007669"/>
    <property type="project" value="UniProtKB-EC"/>
</dbReference>
<dbReference type="CDD" id="cd00331">
    <property type="entry name" value="IGPS"/>
    <property type="match status" value="1"/>
</dbReference>
<keyword evidence="8" id="KW-0057">Aromatic amino acid biosynthesis</keyword>
<dbReference type="InterPro" id="IPR011060">
    <property type="entry name" value="RibuloseP-bd_barrel"/>
</dbReference>
<evidence type="ECO:0000256" key="7">
    <source>
        <dbReference type="ARBA" id="ARBA00022822"/>
    </source>
</evidence>
<keyword evidence="5" id="KW-0028">Amino-acid biosynthesis</keyword>
<dbReference type="InterPro" id="IPR045186">
    <property type="entry name" value="Indole-3-glycerol_P_synth"/>
</dbReference>
<dbReference type="CDD" id="cd00405">
    <property type="entry name" value="PRAI"/>
    <property type="match status" value="1"/>
</dbReference>
<comment type="catalytic activity">
    <reaction evidence="1">
        <text>N-(5-phospho-beta-D-ribosyl)anthranilate = 1-(2-carboxyphenylamino)-1-deoxy-D-ribulose 5-phosphate</text>
        <dbReference type="Rhea" id="RHEA:21540"/>
        <dbReference type="ChEBI" id="CHEBI:18277"/>
        <dbReference type="ChEBI" id="CHEBI:58613"/>
        <dbReference type="EC" id="5.3.1.24"/>
    </reaction>
</comment>
<evidence type="ECO:0008006" key="16">
    <source>
        <dbReference type="Google" id="ProtNLM"/>
    </source>
</evidence>
<dbReference type="RefSeq" id="XP_067817231.1">
    <property type="nucleotide sequence ID" value="XM_067967569.1"/>
</dbReference>
<evidence type="ECO:0000259" key="13">
    <source>
        <dbReference type="Pfam" id="PF00697"/>
    </source>
</evidence>
<dbReference type="Pfam" id="PF00218">
    <property type="entry name" value="IGPS"/>
    <property type="match status" value="1"/>
</dbReference>
<dbReference type="SUPFAM" id="SSF51366">
    <property type="entry name" value="Ribulose-phoshate binding barrel"/>
    <property type="match status" value="2"/>
</dbReference>
<sequence>MELNLREQVQAYADVGASMISVLTEPKWFKGSLDDLMTARDVVEGMHQRPAILRKDFIIDVYQLLEARVYGADCVLLIVSLLSQDHLVELINATHNLGMCALVEVNSVQELDNALAAKARLIGVNNRDLRSFKVDMDTTARVADAIRERGLSLGRDGITLFALSGIRSHADVVKYEMCGARGILIGEFLMKSNNIVKTVEDLLQKDTCRIESGDFCLPPPLSKVCGITKVEYALAALRSGANMIGIVMVSSSPRCVQMEEAKAIAKAVRKYGERSGPILADILKTHLDIHFPTIRTLHVPDTALSERTAYLQEIQEGLANYVLLDTTVKGQQGGTGVTFDWKIAATFAHARVPCLMAGGLTPNNVQMAISAGLPIGVDVSTGVEVSKSPGVKDLNKMAAFLKAVKNS</sequence>
<evidence type="ECO:0000256" key="8">
    <source>
        <dbReference type="ARBA" id="ARBA00023141"/>
    </source>
</evidence>
<dbReference type="EMBL" id="SHOA02000013">
    <property type="protein sequence ID" value="TDH67732.1"/>
    <property type="molecule type" value="Genomic_DNA"/>
</dbReference>
<evidence type="ECO:0000256" key="2">
    <source>
        <dbReference type="ARBA" id="ARBA00001633"/>
    </source>
</evidence>
<keyword evidence="6" id="KW-0210">Decarboxylase</keyword>
<gene>
    <name evidence="14" type="ORF">CCR75_009530</name>
</gene>
<evidence type="ECO:0000313" key="15">
    <source>
        <dbReference type="Proteomes" id="UP000294530"/>
    </source>
</evidence>
<dbReference type="KEGG" id="blac:94353240"/>
<dbReference type="GeneID" id="94353240"/>
<keyword evidence="7" id="KW-0822">Tryptophan biosynthesis</keyword>
<reference evidence="14 15" key="1">
    <citation type="journal article" date="2021" name="Genome Biol.">
        <title>AFLAP: assembly-free linkage analysis pipeline using k-mers from genome sequencing data.</title>
        <authorList>
            <person name="Fletcher K."/>
            <person name="Zhang L."/>
            <person name="Gil J."/>
            <person name="Han R."/>
            <person name="Cavanaugh K."/>
            <person name="Michelmore R."/>
        </authorList>
    </citation>
    <scope>NUCLEOTIDE SEQUENCE [LARGE SCALE GENOMIC DNA]</scope>
    <source>
        <strain evidence="14 15">SF5</strain>
    </source>
</reference>
<dbReference type="Gene3D" id="3.20.20.70">
    <property type="entry name" value="Aldolase class I"/>
    <property type="match status" value="3"/>
</dbReference>
<comment type="catalytic activity">
    <reaction evidence="2">
        <text>1-(2-carboxyphenylamino)-1-deoxy-D-ribulose 5-phosphate + H(+) = (1S,2R)-1-C-(indol-3-yl)glycerol 3-phosphate + CO2 + H2O</text>
        <dbReference type="Rhea" id="RHEA:23476"/>
        <dbReference type="ChEBI" id="CHEBI:15377"/>
        <dbReference type="ChEBI" id="CHEBI:15378"/>
        <dbReference type="ChEBI" id="CHEBI:16526"/>
        <dbReference type="ChEBI" id="CHEBI:58613"/>
        <dbReference type="ChEBI" id="CHEBI:58866"/>
        <dbReference type="EC" id="4.1.1.48"/>
    </reaction>
</comment>
<dbReference type="Pfam" id="PF00697">
    <property type="entry name" value="PRAI"/>
    <property type="match status" value="1"/>
</dbReference>
<comment type="pathway">
    <text evidence="3">Amino-acid biosynthesis; L-tryptophan biosynthesis; L-tryptophan from chorismate: step 3/5.</text>
</comment>
<keyword evidence="9" id="KW-0413">Isomerase</keyword>
<name>A0A976FJ60_BRELC</name>
<dbReference type="GO" id="GO:0000162">
    <property type="term" value="P:L-tryptophan biosynthetic process"/>
    <property type="evidence" value="ECO:0007669"/>
    <property type="project" value="UniProtKB-KW"/>
</dbReference>
<dbReference type="GO" id="GO:0004425">
    <property type="term" value="F:indole-3-glycerol-phosphate synthase activity"/>
    <property type="evidence" value="ECO:0007669"/>
    <property type="project" value="UniProtKB-EC"/>
</dbReference>
<accession>A0A976FJ60</accession>
<dbReference type="PANTHER" id="PTHR22854">
    <property type="entry name" value="TRYPTOPHAN BIOSYNTHESIS PROTEIN"/>
    <property type="match status" value="1"/>
</dbReference>
<dbReference type="OrthoDB" id="524799at2759"/>
<evidence type="ECO:0000256" key="1">
    <source>
        <dbReference type="ARBA" id="ARBA00001164"/>
    </source>
</evidence>
<evidence type="ECO:0000256" key="3">
    <source>
        <dbReference type="ARBA" id="ARBA00004664"/>
    </source>
</evidence>
<dbReference type="InterPro" id="IPR013798">
    <property type="entry name" value="Indole-3-glycerol_P_synth_dom"/>
</dbReference>